<dbReference type="Gene3D" id="3.30.70.1060">
    <property type="entry name" value="Dimeric alpha+beta barrel"/>
    <property type="match status" value="1"/>
</dbReference>
<feature type="domain" description="YCII-related" evidence="2">
    <location>
        <begin position="1"/>
        <end position="114"/>
    </location>
</feature>
<dbReference type="PANTHER" id="PTHR35174:SF3">
    <property type="entry name" value="BLL7171 PROTEIN"/>
    <property type="match status" value="1"/>
</dbReference>
<dbReference type="RefSeq" id="WP_036139397.1">
    <property type="nucleotide sequence ID" value="NZ_AVPU01000030.1"/>
</dbReference>
<dbReference type="AlphaFoldDB" id="A0A0A0ETH0"/>
<dbReference type="InterPro" id="IPR011008">
    <property type="entry name" value="Dimeric_a/b-barrel"/>
</dbReference>
<dbReference type="PANTHER" id="PTHR35174">
    <property type="entry name" value="BLL7171 PROTEIN-RELATED"/>
    <property type="match status" value="1"/>
</dbReference>
<comment type="similarity">
    <text evidence="1">Belongs to the YciI family.</text>
</comment>
<protein>
    <recommendedName>
        <fullName evidence="2">YCII-related domain-containing protein</fullName>
    </recommendedName>
</protein>
<comment type="caution">
    <text evidence="3">The sequence shown here is derived from an EMBL/GenBank/DDBJ whole genome shotgun (WGS) entry which is preliminary data.</text>
</comment>
<evidence type="ECO:0000313" key="4">
    <source>
        <dbReference type="Proteomes" id="UP000029998"/>
    </source>
</evidence>
<organism evidence="3 4">
    <name type="scientific">Lysobacter daejeonensis GH1-9</name>
    <dbReference type="NCBI Taxonomy" id="1385517"/>
    <lineage>
        <taxon>Bacteria</taxon>
        <taxon>Pseudomonadati</taxon>
        <taxon>Pseudomonadota</taxon>
        <taxon>Gammaproteobacteria</taxon>
        <taxon>Lysobacterales</taxon>
        <taxon>Lysobacteraceae</taxon>
        <taxon>Aerolutibacter</taxon>
    </lineage>
</organism>
<evidence type="ECO:0000256" key="1">
    <source>
        <dbReference type="ARBA" id="ARBA00007689"/>
    </source>
</evidence>
<dbReference type="Proteomes" id="UP000029998">
    <property type="component" value="Unassembled WGS sequence"/>
</dbReference>
<dbReference type="OrthoDB" id="9807535at2"/>
<dbReference type="InterPro" id="IPR005545">
    <property type="entry name" value="YCII"/>
</dbReference>
<evidence type="ECO:0000259" key="2">
    <source>
        <dbReference type="Pfam" id="PF03795"/>
    </source>
</evidence>
<keyword evidence="4" id="KW-1185">Reference proteome</keyword>
<dbReference type="STRING" id="1385517.N800_07700"/>
<evidence type="ECO:0000313" key="3">
    <source>
        <dbReference type="EMBL" id="KGM53398.1"/>
    </source>
</evidence>
<reference evidence="3 4" key="1">
    <citation type="submission" date="2013-08" db="EMBL/GenBank/DDBJ databases">
        <title>Genome sequencing of Lysobacter.</title>
        <authorList>
            <person name="Zhang S."/>
            <person name="Wang G."/>
        </authorList>
    </citation>
    <scope>NUCLEOTIDE SEQUENCE [LARGE SCALE GENOMIC DNA]</scope>
    <source>
        <strain evidence="3 4">GH1-9</strain>
    </source>
</reference>
<dbReference type="SUPFAM" id="SSF54909">
    <property type="entry name" value="Dimeric alpha+beta barrel"/>
    <property type="match status" value="1"/>
</dbReference>
<dbReference type="Pfam" id="PF03795">
    <property type="entry name" value="YCII"/>
    <property type="match status" value="1"/>
</dbReference>
<proteinExistence type="inferred from homology"/>
<gene>
    <name evidence="3" type="ORF">N800_07700</name>
</gene>
<dbReference type="EMBL" id="AVPU01000030">
    <property type="protein sequence ID" value="KGM53398.1"/>
    <property type="molecule type" value="Genomic_DNA"/>
</dbReference>
<accession>A0A0A0ETH0</accession>
<sequence>MQYLLLVYTDPALMDALPAEEYDRRMRDCFDHADALCADGTLLDYRQLEPPATARAVRIRGGRTQVLDGPFAETKEILAGFNLIEADSLAQAVEIASHIPWAQTGCIEVRPVRDAQAVRVRVGASTAATSAAG</sequence>
<name>A0A0A0ETH0_9GAMM</name>
<dbReference type="eggNOG" id="COG3795">
    <property type="taxonomic scope" value="Bacteria"/>
</dbReference>